<evidence type="ECO:0000256" key="4">
    <source>
        <dbReference type="ARBA" id="ARBA00022729"/>
    </source>
</evidence>
<feature type="chain" id="PRO_5041990011" evidence="5">
    <location>
        <begin position="18"/>
        <end position="142"/>
    </location>
</feature>
<accession>A0AAF3J7E9</accession>
<keyword evidence="6" id="KW-1185">Reference proteome</keyword>
<name>A0AAF3J7E9_9BILA</name>
<dbReference type="AlphaFoldDB" id="A0AAF3J7E9"/>
<feature type="signal peptide" evidence="5">
    <location>
        <begin position="1"/>
        <end position="17"/>
    </location>
</feature>
<sequence>MFLRGLVFVALLGVGFCLLGIGEQQSASVTGLLKCNGKPYSGALIKLYDKDKLGKDDLLGSSKSDADGSYAASGHAREILSIDPKINIYHDCNDGTKPCQRKFHIKIPKDYISSGKTPEKVFDAGTLELAGHFHGETRDCLH</sequence>
<evidence type="ECO:0000256" key="1">
    <source>
        <dbReference type="ARBA" id="ARBA00004613"/>
    </source>
</evidence>
<dbReference type="Pfam" id="PF01060">
    <property type="entry name" value="TTR-52"/>
    <property type="match status" value="1"/>
</dbReference>
<reference evidence="7" key="1">
    <citation type="submission" date="2024-02" db="UniProtKB">
        <authorList>
            <consortium name="WormBaseParasite"/>
        </authorList>
    </citation>
    <scope>IDENTIFICATION</scope>
</reference>
<dbReference type="GO" id="GO:0009986">
    <property type="term" value="C:cell surface"/>
    <property type="evidence" value="ECO:0007669"/>
    <property type="project" value="InterPro"/>
</dbReference>
<dbReference type="InterPro" id="IPR038479">
    <property type="entry name" value="Transthyretin-like_sf"/>
</dbReference>
<keyword evidence="3" id="KW-0964">Secreted</keyword>
<dbReference type="Gene3D" id="2.60.40.3330">
    <property type="match status" value="1"/>
</dbReference>
<evidence type="ECO:0000313" key="6">
    <source>
        <dbReference type="Proteomes" id="UP000887575"/>
    </source>
</evidence>
<dbReference type="PANTHER" id="PTHR21700:SF3">
    <property type="entry name" value="TRANSTHYRETIN-LIKE PROTEIN 5"/>
    <property type="match status" value="1"/>
</dbReference>
<protein>
    <submittedName>
        <fullName evidence="7">Transthyretin-like family protein</fullName>
    </submittedName>
</protein>
<dbReference type="Proteomes" id="UP000887575">
    <property type="component" value="Unassembled WGS sequence"/>
</dbReference>
<evidence type="ECO:0000256" key="2">
    <source>
        <dbReference type="ARBA" id="ARBA00010112"/>
    </source>
</evidence>
<proteinExistence type="inferred from homology"/>
<evidence type="ECO:0000256" key="5">
    <source>
        <dbReference type="SAM" id="SignalP"/>
    </source>
</evidence>
<comment type="subcellular location">
    <subcellularLocation>
        <location evidence="1">Secreted</location>
    </subcellularLocation>
</comment>
<dbReference type="GO" id="GO:0005576">
    <property type="term" value="C:extracellular region"/>
    <property type="evidence" value="ECO:0007669"/>
    <property type="project" value="UniProtKB-SubCell"/>
</dbReference>
<evidence type="ECO:0000313" key="7">
    <source>
        <dbReference type="WBParaSite" id="MBELARI_LOCUS20896"/>
    </source>
</evidence>
<keyword evidence="4 5" id="KW-0732">Signal</keyword>
<organism evidence="6 7">
    <name type="scientific">Mesorhabditis belari</name>
    <dbReference type="NCBI Taxonomy" id="2138241"/>
    <lineage>
        <taxon>Eukaryota</taxon>
        <taxon>Metazoa</taxon>
        <taxon>Ecdysozoa</taxon>
        <taxon>Nematoda</taxon>
        <taxon>Chromadorea</taxon>
        <taxon>Rhabditida</taxon>
        <taxon>Rhabditina</taxon>
        <taxon>Rhabditomorpha</taxon>
        <taxon>Rhabditoidea</taxon>
        <taxon>Rhabditidae</taxon>
        <taxon>Mesorhabditinae</taxon>
        <taxon>Mesorhabditis</taxon>
    </lineage>
</organism>
<dbReference type="InterPro" id="IPR001534">
    <property type="entry name" value="Transthyretin-like"/>
</dbReference>
<evidence type="ECO:0000256" key="3">
    <source>
        <dbReference type="ARBA" id="ARBA00022525"/>
    </source>
</evidence>
<dbReference type="PANTHER" id="PTHR21700">
    <property type="entry name" value="TRANSTHYRETIN-LIKE FAMILY PROTEIN-RELATED"/>
    <property type="match status" value="1"/>
</dbReference>
<dbReference type="WBParaSite" id="MBELARI_LOCUS20896">
    <property type="protein sequence ID" value="MBELARI_LOCUS20896"/>
    <property type="gene ID" value="MBELARI_LOCUS20896"/>
</dbReference>
<comment type="similarity">
    <text evidence="2">Belongs to the nematode transthyretin-like family.</text>
</comment>